<dbReference type="InterPro" id="IPR057601">
    <property type="entry name" value="Oar-like_b-barrel"/>
</dbReference>
<dbReference type="InterPro" id="IPR013784">
    <property type="entry name" value="Carb-bd-like_fold"/>
</dbReference>
<proteinExistence type="predicted"/>
<keyword evidence="6" id="KW-0998">Cell outer membrane</keyword>
<dbReference type="PANTHER" id="PTHR30069:SF46">
    <property type="entry name" value="OAR PROTEIN"/>
    <property type="match status" value="1"/>
</dbReference>
<dbReference type="RefSeq" id="WP_089408911.1">
    <property type="nucleotide sequence ID" value="NZ_FZOU01000004.1"/>
</dbReference>
<dbReference type="Pfam" id="PF13620">
    <property type="entry name" value="CarboxypepD_reg"/>
    <property type="match status" value="1"/>
</dbReference>
<keyword evidence="7" id="KW-0732">Signal</keyword>
<sequence length="1151" mass="125369">MTDGTLRLRERHCLAQYFFRFFLLLFLFLPGASPAFAQADTGSISGVVTDAQGAAIPQAVLTATRVESNATVTVKANGQGEYIFPSLQTGHYSLSVQVDGFAPETRQGYELNDGSAFSVNFSLHPGGASDQVIVTSEVGEMVNTQSGQVEHIIDGETVRDLALNGRNYLDLLATLPGSVTPDPTNAMDEITSGTTTSTVLNGMRATANGLYIDGTINKDISTNGTQFNNVGIDFIEHVSVQTSSFSAQWGDSGGPTINVVTRSGTNRVHGSAFELLRNNYLDAASYFSRNATTFQAIPNHLRFNDFGGAVGFPILHDKLFFFVGTEWKTIAQTSLPTTVSLPVLAAVQGNFTTTRNTCGLKNVPALQIAINTTTCDISNLITPFGKGIQQIYQRIISKATSYAGTNCGADGCTAASNSIFELAQPYTNHEEVARVDWTISPRDILYARFIEDTHNRTNPLGSGSLPTSSYFEHVPANNALVSYTHVVSPNSTNEIAVAGLWTVVRQTPAGDDWQKSFYGLAYEDLFTGYGPKLGIPSVSVAGYTAYKSDSFLVKAHTTYLQVKDLYSLVQGRHSLKFGGLYGRNRRDQNGQPNAYGAASFTTVSSTYTTGDPLADALLGNFQEYTESAYNTYGLFRMSQASAFVDDVWRASRGLSIDAGLRYEWTTPWTTVYDNIASFYPQFYDPAAAVTVNADGTIVANSGNLYNGLRRAGNGVSSRYLAEVPTANDTAVLNVPTIGKRGFYKSQRAFAPRLSFAYDPTGRGTLAIRGGAGLFYDMPQGSIAYSALNSPPYLPSSTIDNGNMDKLSSISAQQGTRPFGAIYATNPDIQRAYVYQYNLGVQKQLSKAIFFEVNYIGNQARHLLHNPDINGVDPAAEHLAYQSNPNMNINSVRPYKGYSSIYMYRSDADSNYNGLQVSANRRFGKARFSAAYTFSKALTTASSDNEVPLYAAYSKTYSYSYATYDRRQVVTSTFSLTAPTIHRGWRAIDGAIGNWLFTGAVRYQSGIRQTPYGNDPYGVVNRAVYHGYPVQYGHSAAQWWNTINTGDVINFEAPDQGQVGNSPKGIILGPALFNVDLSARKNFSIRDRYKLTVNLDAFNLTNHPQFGSPSVNVNSGTNYYVPNTTNTLDYKSIAITSSGRPRNLQAGLRLNF</sequence>
<feature type="chain" id="PRO_5012376274" evidence="7">
    <location>
        <begin position="38"/>
        <end position="1151"/>
    </location>
</feature>
<dbReference type="SUPFAM" id="SSF49452">
    <property type="entry name" value="Starch-binding domain-like"/>
    <property type="match status" value="1"/>
</dbReference>
<dbReference type="GO" id="GO:0030246">
    <property type="term" value="F:carbohydrate binding"/>
    <property type="evidence" value="ECO:0007669"/>
    <property type="project" value="InterPro"/>
</dbReference>
<accession>A0A239K1C4</accession>
<dbReference type="Proteomes" id="UP000198356">
    <property type="component" value="Unassembled WGS sequence"/>
</dbReference>
<keyword evidence="3" id="KW-1134">Transmembrane beta strand</keyword>
<evidence type="ECO:0000256" key="2">
    <source>
        <dbReference type="ARBA" id="ARBA00022448"/>
    </source>
</evidence>
<protein>
    <submittedName>
        <fullName evidence="9">TonB-dependent Receptor Plug Domain</fullName>
    </submittedName>
</protein>
<gene>
    <name evidence="9" type="ORF">SAMN05421770_104260</name>
</gene>
<dbReference type="PANTHER" id="PTHR30069">
    <property type="entry name" value="TONB-DEPENDENT OUTER MEMBRANE RECEPTOR"/>
    <property type="match status" value="1"/>
</dbReference>
<name>A0A239K1C4_9BACT</name>
<keyword evidence="10" id="KW-1185">Reference proteome</keyword>
<organism evidence="9 10">
    <name type="scientific">Granulicella rosea</name>
    <dbReference type="NCBI Taxonomy" id="474952"/>
    <lineage>
        <taxon>Bacteria</taxon>
        <taxon>Pseudomonadati</taxon>
        <taxon>Acidobacteriota</taxon>
        <taxon>Terriglobia</taxon>
        <taxon>Terriglobales</taxon>
        <taxon>Acidobacteriaceae</taxon>
        <taxon>Granulicella</taxon>
    </lineage>
</organism>
<evidence type="ECO:0000256" key="5">
    <source>
        <dbReference type="ARBA" id="ARBA00023136"/>
    </source>
</evidence>
<dbReference type="InterPro" id="IPR039426">
    <property type="entry name" value="TonB-dep_rcpt-like"/>
</dbReference>
<keyword evidence="9" id="KW-0675">Receptor</keyword>
<keyword evidence="4" id="KW-0812">Transmembrane</keyword>
<keyword evidence="5" id="KW-0472">Membrane</keyword>
<dbReference type="GO" id="GO:0015344">
    <property type="term" value="F:siderophore uptake transmembrane transporter activity"/>
    <property type="evidence" value="ECO:0007669"/>
    <property type="project" value="TreeGrafter"/>
</dbReference>
<dbReference type="InterPro" id="IPR037066">
    <property type="entry name" value="Plug_dom_sf"/>
</dbReference>
<reference evidence="9 10" key="1">
    <citation type="submission" date="2017-06" db="EMBL/GenBank/DDBJ databases">
        <authorList>
            <person name="Kim H.J."/>
            <person name="Triplett B.A."/>
        </authorList>
    </citation>
    <scope>NUCLEOTIDE SEQUENCE [LARGE SCALE GENOMIC DNA]</scope>
    <source>
        <strain evidence="9 10">DSM 18704</strain>
    </source>
</reference>
<dbReference type="Gene3D" id="2.40.170.20">
    <property type="entry name" value="TonB-dependent receptor, beta-barrel domain"/>
    <property type="match status" value="1"/>
</dbReference>
<dbReference type="Gene3D" id="2.60.40.1120">
    <property type="entry name" value="Carboxypeptidase-like, regulatory domain"/>
    <property type="match status" value="1"/>
</dbReference>
<dbReference type="GO" id="GO:0009279">
    <property type="term" value="C:cell outer membrane"/>
    <property type="evidence" value="ECO:0007669"/>
    <property type="project" value="UniProtKB-SubCell"/>
</dbReference>
<evidence type="ECO:0000313" key="9">
    <source>
        <dbReference type="EMBL" id="SNT12116.1"/>
    </source>
</evidence>
<evidence type="ECO:0000256" key="1">
    <source>
        <dbReference type="ARBA" id="ARBA00004571"/>
    </source>
</evidence>
<dbReference type="Gene3D" id="2.170.130.10">
    <property type="entry name" value="TonB-dependent receptor, plug domain"/>
    <property type="match status" value="1"/>
</dbReference>
<dbReference type="SUPFAM" id="SSF56935">
    <property type="entry name" value="Porins"/>
    <property type="match status" value="1"/>
</dbReference>
<dbReference type="InterPro" id="IPR036942">
    <property type="entry name" value="Beta-barrel_TonB_sf"/>
</dbReference>
<feature type="signal peptide" evidence="7">
    <location>
        <begin position="1"/>
        <end position="37"/>
    </location>
</feature>
<evidence type="ECO:0000256" key="3">
    <source>
        <dbReference type="ARBA" id="ARBA00022452"/>
    </source>
</evidence>
<dbReference type="GO" id="GO:0044718">
    <property type="term" value="P:siderophore transmembrane transport"/>
    <property type="evidence" value="ECO:0007669"/>
    <property type="project" value="TreeGrafter"/>
</dbReference>
<dbReference type="EMBL" id="FZOU01000004">
    <property type="protein sequence ID" value="SNT12116.1"/>
    <property type="molecule type" value="Genomic_DNA"/>
</dbReference>
<evidence type="ECO:0000256" key="6">
    <source>
        <dbReference type="ARBA" id="ARBA00023237"/>
    </source>
</evidence>
<evidence type="ECO:0000259" key="8">
    <source>
        <dbReference type="Pfam" id="PF25183"/>
    </source>
</evidence>
<dbReference type="AlphaFoldDB" id="A0A239K1C4"/>
<keyword evidence="2" id="KW-0813">Transport</keyword>
<evidence type="ECO:0000256" key="4">
    <source>
        <dbReference type="ARBA" id="ARBA00022692"/>
    </source>
</evidence>
<dbReference type="Pfam" id="PF25183">
    <property type="entry name" value="OMP_b-brl_4"/>
    <property type="match status" value="1"/>
</dbReference>
<feature type="domain" description="TonB-dependent transporter Oar-like beta-barrel" evidence="8">
    <location>
        <begin position="260"/>
        <end position="1118"/>
    </location>
</feature>
<evidence type="ECO:0000256" key="7">
    <source>
        <dbReference type="SAM" id="SignalP"/>
    </source>
</evidence>
<dbReference type="OrthoDB" id="97893at2"/>
<comment type="subcellular location">
    <subcellularLocation>
        <location evidence="1">Cell outer membrane</location>
        <topology evidence="1">Multi-pass membrane protein</topology>
    </subcellularLocation>
</comment>
<evidence type="ECO:0000313" key="10">
    <source>
        <dbReference type="Proteomes" id="UP000198356"/>
    </source>
</evidence>